<dbReference type="RefSeq" id="WP_162269854.1">
    <property type="nucleotide sequence ID" value="NZ_JABUKE010000016.1"/>
</dbReference>
<reference evidence="7 8" key="1">
    <citation type="submission" date="2020-06" db="EMBL/GenBank/DDBJ databases">
        <title>Taxonomy, biology and ecology of Rhodococcus bacteria occurring in California pistachio and other woody hosts as revealed by genome sequence analyses.</title>
        <authorList>
            <person name="Gai Y."/>
            <person name="Riely B."/>
        </authorList>
    </citation>
    <scope>NUCLEOTIDE SEQUENCE [LARGE SCALE GENOMIC DNA]</scope>
    <source>
        <strain evidence="7 8">BP-284</strain>
    </source>
</reference>
<evidence type="ECO:0000313" key="8">
    <source>
        <dbReference type="Proteomes" id="UP001520140"/>
    </source>
</evidence>
<proteinExistence type="predicted"/>
<dbReference type="EMBL" id="JABUKG010000017">
    <property type="protein sequence ID" value="MBY6322224.1"/>
    <property type="molecule type" value="Genomic_DNA"/>
</dbReference>
<comment type="subcellular location">
    <subcellularLocation>
        <location evidence="1">Membrane</location>
        <topology evidence="1">Multi-pass membrane protein</topology>
    </subcellularLocation>
</comment>
<dbReference type="InterPro" id="IPR007016">
    <property type="entry name" value="O-antigen_ligase-rel_domated"/>
</dbReference>
<feature type="transmembrane region" description="Helical" evidence="5">
    <location>
        <begin position="264"/>
        <end position="284"/>
    </location>
</feature>
<feature type="transmembrane region" description="Helical" evidence="5">
    <location>
        <begin position="124"/>
        <end position="142"/>
    </location>
</feature>
<evidence type="ECO:0000313" key="7">
    <source>
        <dbReference type="EMBL" id="MBY6322224.1"/>
    </source>
</evidence>
<dbReference type="Pfam" id="PF04932">
    <property type="entry name" value="Wzy_C"/>
    <property type="match status" value="1"/>
</dbReference>
<feature type="domain" description="O-antigen ligase-related" evidence="6">
    <location>
        <begin position="145"/>
        <end position="272"/>
    </location>
</feature>
<evidence type="ECO:0000256" key="4">
    <source>
        <dbReference type="ARBA" id="ARBA00023136"/>
    </source>
</evidence>
<dbReference type="InterPro" id="IPR051533">
    <property type="entry name" value="WaaL-like"/>
</dbReference>
<evidence type="ECO:0000259" key="6">
    <source>
        <dbReference type="Pfam" id="PF04932"/>
    </source>
</evidence>
<organism evidence="7 8">
    <name type="scientific">Rhodococcoides kroppenstedtii</name>
    <dbReference type="NCBI Taxonomy" id="293050"/>
    <lineage>
        <taxon>Bacteria</taxon>
        <taxon>Bacillati</taxon>
        <taxon>Actinomycetota</taxon>
        <taxon>Actinomycetes</taxon>
        <taxon>Mycobacteriales</taxon>
        <taxon>Nocardiaceae</taxon>
        <taxon>Rhodococcoides</taxon>
    </lineage>
</organism>
<gene>
    <name evidence="7" type="ORF">HQ605_15455</name>
</gene>
<evidence type="ECO:0000256" key="2">
    <source>
        <dbReference type="ARBA" id="ARBA00022692"/>
    </source>
</evidence>
<evidence type="ECO:0000256" key="5">
    <source>
        <dbReference type="SAM" id="Phobius"/>
    </source>
</evidence>
<dbReference type="PANTHER" id="PTHR37422:SF13">
    <property type="entry name" value="LIPOPOLYSACCHARIDE BIOSYNTHESIS PROTEIN PA4999-RELATED"/>
    <property type="match status" value="1"/>
</dbReference>
<comment type="caution">
    <text evidence="7">The sequence shown here is derived from an EMBL/GenBank/DDBJ whole genome shotgun (WGS) entry which is preliminary data.</text>
</comment>
<feature type="transmembrane region" description="Helical" evidence="5">
    <location>
        <begin position="321"/>
        <end position="340"/>
    </location>
</feature>
<keyword evidence="4 5" id="KW-0472">Membrane</keyword>
<accession>A0ABS7NW41</accession>
<protein>
    <recommendedName>
        <fullName evidence="6">O-antigen ligase-related domain-containing protein</fullName>
    </recommendedName>
</protein>
<keyword evidence="3 5" id="KW-1133">Transmembrane helix</keyword>
<name>A0ABS7NW41_9NOCA</name>
<dbReference type="Proteomes" id="UP001520140">
    <property type="component" value="Unassembled WGS sequence"/>
</dbReference>
<feature type="transmembrane region" description="Helical" evidence="5">
    <location>
        <begin position="96"/>
        <end position="117"/>
    </location>
</feature>
<feature type="transmembrane region" description="Helical" evidence="5">
    <location>
        <begin position="56"/>
        <end position="76"/>
    </location>
</feature>
<keyword evidence="2 5" id="KW-0812">Transmembrane</keyword>
<keyword evidence="8" id="KW-1185">Reference proteome</keyword>
<dbReference type="PANTHER" id="PTHR37422">
    <property type="entry name" value="TEICHURONIC ACID BIOSYNTHESIS PROTEIN TUAE"/>
    <property type="match status" value="1"/>
</dbReference>
<evidence type="ECO:0000256" key="1">
    <source>
        <dbReference type="ARBA" id="ARBA00004141"/>
    </source>
</evidence>
<feature type="transmembrane region" description="Helical" evidence="5">
    <location>
        <begin position="148"/>
        <end position="166"/>
    </location>
</feature>
<feature type="transmembrane region" description="Helical" evidence="5">
    <location>
        <begin position="173"/>
        <end position="190"/>
    </location>
</feature>
<sequence>MLLSGGLFALIASDSELAAWGFIRWVLAANLLLGLIAILRTERGTIRAGGMAGDRIFWLAILSGALICAVFGIRQRAGAIVFVGAPYKPPNIDSTFGFYSNYTAYLAFASVVGILLLVDKKLGVRTRTYVLVSTCVVVSQLAQGMSRGSILFVAIALLVALAVLAVKSPGRSLSLLAISSIGVLAVYLFTPPRVLEEFTLRFIQDQGGDVYRSSLQRAGWNLLVENPFGLGFGGFVEALRSDSSRAYVALAHPHRLWTELGLELGWIGLVAICVLIGIALGRSLRTSLKQLNMSDLIAGACLAGFAVQGWVDYFFFETSNLVGFVFILAASLVGPLKRVAPRSRTRDTRSNTLRQGVFS</sequence>
<evidence type="ECO:0000256" key="3">
    <source>
        <dbReference type="ARBA" id="ARBA00022989"/>
    </source>
</evidence>
<feature type="transmembrane region" description="Helical" evidence="5">
    <location>
        <begin position="296"/>
        <end position="315"/>
    </location>
</feature>
<feature type="transmembrane region" description="Helical" evidence="5">
    <location>
        <begin position="17"/>
        <end position="36"/>
    </location>
</feature>